<gene>
    <name evidence="1" type="ORF">ACFQ4O_02105</name>
</gene>
<reference evidence="2" key="1">
    <citation type="journal article" date="2019" name="Int. J. Syst. Evol. Microbiol.">
        <title>The Global Catalogue of Microorganisms (GCM) 10K type strain sequencing project: providing services to taxonomists for standard genome sequencing and annotation.</title>
        <authorList>
            <consortium name="The Broad Institute Genomics Platform"/>
            <consortium name="The Broad Institute Genome Sequencing Center for Infectious Disease"/>
            <person name="Wu L."/>
            <person name="Ma J."/>
        </authorList>
    </citation>
    <scope>NUCLEOTIDE SEQUENCE [LARGE SCALE GENOMIC DNA]</scope>
    <source>
        <strain evidence="2">CCUG 61696</strain>
    </source>
</reference>
<dbReference type="Proteomes" id="UP001597171">
    <property type="component" value="Unassembled WGS sequence"/>
</dbReference>
<proteinExistence type="predicted"/>
<evidence type="ECO:0000313" key="1">
    <source>
        <dbReference type="EMBL" id="MFD1330785.1"/>
    </source>
</evidence>
<comment type="caution">
    <text evidence="1">The sequence shown here is derived from an EMBL/GenBank/DDBJ whole genome shotgun (WGS) entry which is preliminary data.</text>
</comment>
<dbReference type="EMBL" id="JBHTMX010000006">
    <property type="protein sequence ID" value="MFD1330785.1"/>
    <property type="molecule type" value="Genomic_DNA"/>
</dbReference>
<evidence type="ECO:0000313" key="2">
    <source>
        <dbReference type="Proteomes" id="UP001597171"/>
    </source>
</evidence>
<dbReference type="RefSeq" id="WP_378773980.1">
    <property type="nucleotide sequence ID" value="NZ_JBHTMX010000006.1"/>
</dbReference>
<organism evidence="1 2">
    <name type="scientific">Methylopila musalis</name>
    <dbReference type="NCBI Taxonomy" id="1134781"/>
    <lineage>
        <taxon>Bacteria</taxon>
        <taxon>Pseudomonadati</taxon>
        <taxon>Pseudomonadota</taxon>
        <taxon>Alphaproteobacteria</taxon>
        <taxon>Hyphomicrobiales</taxon>
        <taxon>Methylopilaceae</taxon>
        <taxon>Methylopila</taxon>
    </lineage>
</organism>
<protein>
    <submittedName>
        <fullName evidence="1">Uncharacterized protein</fullName>
    </submittedName>
</protein>
<name>A0ABW3Z3L0_9HYPH</name>
<sequence>MTARMVAISFSSPDARRLAGVSRAVCAQWMSRSIFRLSKNDDRGRKGRGGEARISLETALVLAAAATLVRSGFSVSSAFALADNVRGEAGIVSQGGDIARVRIDAGAIRQRLKKGWVEIEVAAGRLSEADAWLALGSSASTQA</sequence>
<accession>A0ABW3Z3L0</accession>
<keyword evidence="2" id="KW-1185">Reference proteome</keyword>